<dbReference type="PANTHER" id="PTHR21661">
    <property type="entry name" value="EPOXIDE HYDROLASE 1-RELATED"/>
    <property type="match status" value="1"/>
</dbReference>
<keyword evidence="5 6" id="KW-0378">Hydrolase</keyword>
<evidence type="ECO:0000313" key="11">
    <source>
        <dbReference type="RefSeq" id="XP_028039332.1"/>
    </source>
</evidence>
<dbReference type="InterPro" id="IPR010497">
    <property type="entry name" value="Epoxide_hydro_N"/>
</dbReference>
<feature type="active site" description="Proton donor" evidence="7">
    <location>
        <position position="373"/>
    </location>
</feature>
<evidence type="ECO:0000256" key="5">
    <source>
        <dbReference type="ARBA" id="ARBA00022801"/>
    </source>
</evidence>
<feature type="active site" description="Nucleophile" evidence="7">
    <location>
        <position position="227"/>
    </location>
</feature>
<evidence type="ECO:0000313" key="10">
    <source>
        <dbReference type="Proteomes" id="UP000504629"/>
    </source>
</evidence>
<dbReference type="RefSeq" id="XP_028039332.1">
    <property type="nucleotide sequence ID" value="XM_028183531.1"/>
</dbReference>
<dbReference type="PRINTS" id="PR00412">
    <property type="entry name" value="EPOXHYDRLASE"/>
</dbReference>
<dbReference type="Pfam" id="PF06441">
    <property type="entry name" value="EHN"/>
    <property type="match status" value="1"/>
</dbReference>
<dbReference type="PIRSF" id="PIRSF001112">
    <property type="entry name" value="Epoxide_hydrolase"/>
    <property type="match status" value="1"/>
</dbReference>
<dbReference type="GO" id="GO:0033961">
    <property type="term" value="F:cis-stilbene-oxide hydrolase activity"/>
    <property type="evidence" value="ECO:0007669"/>
    <property type="project" value="UniProtKB-UniRule"/>
</dbReference>
<protein>
    <recommendedName>
        <fullName evidence="6">Epoxide hydrolase</fullName>
        <ecNumber evidence="6">3.3.2.9</ecNumber>
    </recommendedName>
</protein>
<evidence type="ECO:0000259" key="9">
    <source>
        <dbReference type="Pfam" id="PF06441"/>
    </source>
</evidence>
<dbReference type="PANTHER" id="PTHR21661:SF35">
    <property type="entry name" value="EPOXIDE HYDROLASE"/>
    <property type="match status" value="1"/>
</dbReference>
<keyword evidence="6" id="KW-0256">Endoplasmic reticulum</keyword>
<feature type="chain" id="PRO_5044640841" description="Epoxide hydrolase" evidence="8">
    <location>
        <begin position="16"/>
        <end position="461"/>
    </location>
</feature>
<gene>
    <name evidence="11 12" type="primary">LOC114249827</name>
</gene>
<dbReference type="GO" id="GO:0005789">
    <property type="term" value="C:endoplasmic reticulum membrane"/>
    <property type="evidence" value="ECO:0007669"/>
    <property type="project" value="UniProtKB-SubCell"/>
</dbReference>
<keyword evidence="8" id="KW-0732">Signal</keyword>
<evidence type="ECO:0000256" key="7">
    <source>
        <dbReference type="PIRSR" id="PIRSR001112-1"/>
    </source>
</evidence>
<dbReference type="InterPro" id="IPR029058">
    <property type="entry name" value="AB_hydrolase_fold"/>
</dbReference>
<evidence type="ECO:0000256" key="6">
    <source>
        <dbReference type="PIRNR" id="PIRNR001112"/>
    </source>
</evidence>
<dbReference type="RefSeq" id="XP_028039333.1">
    <property type="nucleotide sequence ID" value="XM_028183532.1"/>
</dbReference>
<dbReference type="InterPro" id="IPR000639">
    <property type="entry name" value="Epox_hydrolase-like"/>
</dbReference>
<evidence type="ECO:0000256" key="8">
    <source>
        <dbReference type="SAM" id="SignalP"/>
    </source>
</evidence>
<dbReference type="InterPro" id="IPR016292">
    <property type="entry name" value="Epoxide_hydrolase"/>
</dbReference>
<name>A0A6J2KCE7_BOMMA</name>
<dbReference type="GO" id="GO:0097176">
    <property type="term" value="P:epoxide metabolic process"/>
    <property type="evidence" value="ECO:0007669"/>
    <property type="project" value="TreeGrafter"/>
</dbReference>
<comment type="catalytic activity">
    <reaction evidence="6">
        <text>cis-stilbene oxide + H2O = (1R,2R)-hydrobenzoin</text>
        <dbReference type="Rhea" id="RHEA:23900"/>
        <dbReference type="ChEBI" id="CHEBI:15377"/>
        <dbReference type="ChEBI" id="CHEBI:50004"/>
        <dbReference type="ChEBI" id="CHEBI:50014"/>
        <dbReference type="EC" id="3.3.2.9"/>
    </reaction>
</comment>
<reference evidence="11 12" key="1">
    <citation type="submission" date="2025-04" db="UniProtKB">
        <authorList>
            <consortium name="RefSeq"/>
        </authorList>
    </citation>
    <scope>IDENTIFICATION</scope>
    <source>
        <tissue evidence="11 12">Silk gland</tissue>
    </source>
</reference>
<keyword evidence="10" id="KW-1185">Reference proteome</keyword>
<comment type="catalytic activity">
    <reaction evidence="1 6">
        <text>1-(4-methoxyphenyl)-N-methyl-N-[(3-methyloxetan-3-yl)methyl]methanamine + H2O = 2-{[(4-methoxybenzyl)(methyl)amino]methyl}-2-methylpropane-1,3-diol</text>
        <dbReference type="Rhea" id="RHEA:55764"/>
        <dbReference type="ChEBI" id="CHEBI:15377"/>
        <dbReference type="ChEBI" id="CHEBI:139161"/>
        <dbReference type="ChEBI" id="CHEBI:139164"/>
        <dbReference type="EC" id="3.3.2.9"/>
    </reaction>
</comment>
<evidence type="ECO:0000256" key="2">
    <source>
        <dbReference type="ARBA" id="ARBA00004111"/>
    </source>
</evidence>
<dbReference type="OrthoDB" id="7130006at2759"/>
<keyword evidence="6" id="KW-0472">Membrane</keyword>
<evidence type="ECO:0000256" key="3">
    <source>
        <dbReference type="ARBA" id="ARBA00010088"/>
    </source>
</evidence>
<comment type="similarity">
    <text evidence="3 6">Belongs to the peptidase S33 family.</text>
</comment>
<dbReference type="EC" id="3.3.2.9" evidence="6"/>
<organism evidence="10 12">
    <name type="scientific">Bombyx mandarina</name>
    <name type="common">Wild silk moth</name>
    <name type="synonym">Wild silkworm</name>
    <dbReference type="NCBI Taxonomy" id="7092"/>
    <lineage>
        <taxon>Eukaryota</taxon>
        <taxon>Metazoa</taxon>
        <taxon>Ecdysozoa</taxon>
        <taxon>Arthropoda</taxon>
        <taxon>Hexapoda</taxon>
        <taxon>Insecta</taxon>
        <taxon>Pterygota</taxon>
        <taxon>Neoptera</taxon>
        <taxon>Endopterygota</taxon>
        <taxon>Lepidoptera</taxon>
        <taxon>Glossata</taxon>
        <taxon>Ditrysia</taxon>
        <taxon>Bombycoidea</taxon>
        <taxon>Bombycidae</taxon>
        <taxon>Bombycinae</taxon>
        <taxon>Bombyx</taxon>
    </lineage>
</organism>
<feature type="domain" description="Epoxide hydrolase N-terminal" evidence="9">
    <location>
        <begin position="52"/>
        <end position="161"/>
    </location>
</feature>
<evidence type="ECO:0000256" key="1">
    <source>
        <dbReference type="ARBA" id="ARBA00000221"/>
    </source>
</evidence>
<dbReference type="KEGG" id="bman:114249827"/>
<accession>A0A6J2KCE7</accession>
<evidence type="ECO:0000313" key="12">
    <source>
        <dbReference type="RefSeq" id="XP_028039333.1"/>
    </source>
</evidence>
<dbReference type="CTD" id="37181"/>
<sequence>MSRLLLIVLPLLVLASIPLYLLVLKSPPPMPKLDLEEWWGPPELKQKQDTSIKPFEITFSETMVKELKERIKKRRPFAPPLEGVGFKYGFNSKQLDSWLKYWAEEYPFAERQKFLNQYPHFKTNIQGLNIHFMRITPKVPKGVEIVPLLLLHGWPGSVREFYEAIPHLTAVSKDRNFALEIIAPSLPGYGFSDAAVRPGLAAAEVAVIFKNLMARLGYKQYYVQGGDWGALIGSAMATFFPKEIIGFHSNMALTLSPAATFLEFVGALFPSLIVEPELANRLYPLSEKYSTLLEELGYMHIQATKPDTVGIGLTDSPAGLLAYILEKFSTWTNPDLRSKEDGGLSYRWTKDQLIDNLMLYWSTKSIVTSMRLYAESFSSRHLNLKLDEIQVQVPTWVLQAKYELAYQPPCILKLKYPKLVNASVIEDGGHFLAFELPEIFAKDVLKAIGEFRKLKNVKTEL</sequence>
<dbReference type="AlphaFoldDB" id="A0A6J2KCE7"/>
<dbReference type="GeneID" id="114249827"/>
<dbReference type="Gene3D" id="3.40.50.1820">
    <property type="entry name" value="alpha/beta hydrolase"/>
    <property type="match status" value="1"/>
</dbReference>
<dbReference type="Proteomes" id="UP000504629">
    <property type="component" value="Unplaced"/>
</dbReference>
<dbReference type="SUPFAM" id="SSF53474">
    <property type="entry name" value="alpha/beta-Hydrolases"/>
    <property type="match status" value="1"/>
</dbReference>
<proteinExistence type="inferred from homology"/>
<evidence type="ECO:0000256" key="4">
    <source>
        <dbReference type="ARBA" id="ARBA00022797"/>
    </source>
</evidence>
<feature type="active site" description="Proton acceptor" evidence="7">
    <location>
        <position position="430"/>
    </location>
</feature>
<keyword evidence="4 6" id="KW-0058">Aromatic hydrocarbons catabolism</keyword>
<comment type="function">
    <text evidence="6">Catalyzes juvenile hormone hydrolysis.</text>
</comment>
<feature type="signal peptide" evidence="8">
    <location>
        <begin position="1"/>
        <end position="15"/>
    </location>
</feature>
<comment type="subcellular location">
    <subcellularLocation>
        <location evidence="6">Endoplasmic reticulum membrane</location>
    </subcellularLocation>
    <subcellularLocation>
        <location evidence="2">Microsome membrane</location>
        <topology evidence="2">Single-pass membrane protein</topology>
    </subcellularLocation>
</comment>